<dbReference type="InterPro" id="IPR042160">
    <property type="entry name" value="HD-Zip_IV"/>
</dbReference>
<feature type="transmembrane region" description="Helical" evidence="1">
    <location>
        <begin position="12"/>
        <end position="34"/>
    </location>
</feature>
<keyword evidence="4" id="KW-1185">Reference proteome</keyword>
<keyword evidence="1" id="KW-0812">Transmembrane</keyword>
<organism evidence="3 4">
    <name type="scientific">Brassica oleracea var. oleracea</name>
    <dbReference type="NCBI Taxonomy" id="109376"/>
    <lineage>
        <taxon>Eukaryota</taxon>
        <taxon>Viridiplantae</taxon>
        <taxon>Streptophyta</taxon>
        <taxon>Embryophyta</taxon>
        <taxon>Tracheophyta</taxon>
        <taxon>Spermatophyta</taxon>
        <taxon>Magnoliopsida</taxon>
        <taxon>eudicotyledons</taxon>
        <taxon>Gunneridae</taxon>
        <taxon>Pentapetalae</taxon>
        <taxon>rosids</taxon>
        <taxon>malvids</taxon>
        <taxon>Brassicales</taxon>
        <taxon>Brassicaceae</taxon>
        <taxon>Brassiceae</taxon>
        <taxon>Brassica</taxon>
    </lineage>
</organism>
<dbReference type="PANTHER" id="PTHR45654">
    <property type="entry name" value="HOMEOBOX-LEUCINE ZIPPER PROTEIN MERISTEM L1"/>
    <property type="match status" value="1"/>
</dbReference>
<dbReference type="SUPFAM" id="SSF55961">
    <property type="entry name" value="Bet v1-like"/>
    <property type="match status" value="1"/>
</dbReference>
<dbReference type="Pfam" id="PF25797">
    <property type="entry name" value="PDF2_C"/>
    <property type="match status" value="1"/>
</dbReference>
<evidence type="ECO:0000256" key="1">
    <source>
        <dbReference type="SAM" id="Phobius"/>
    </source>
</evidence>
<name>A0A0D3DMJ6_BRAOL</name>
<evidence type="ECO:0000259" key="2">
    <source>
        <dbReference type="Pfam" id="PF25797"/>
    </source>
</evidence>
<dbReference type="STRING" id="109376.A0A0D3DMJ6"/>
<dbReference type="HOGENOM" id="CLU_452256_0_0_1"/>
<dbReference type="Proteomes" id="UP000032141">
    <property type="component" value="Chromosome C8"/>
</dbReference>
<accession>A0A0D3DMJ6</accession>
<dbReference type="AlphaFoldDB" id="A0A0D3DMJ6"/>
<dbReference type="InterPro" id="IPR057993">
    <property type="entry name" value="HD-Zip_IV_C"/>
</dbReference>
<feature type="domain" description="HD-Zip IV C-terminal" evidence="2">
    <location>
        <begin position="311"/>
        <end position="526"/>
    </location>
</feature>
<keyword evidence="1" id="KW-1133">Transmembrane helix</keyword>
<reference evidence="3" key="2">
    <citation type="submission" date="2015-03" db="UniProtKB">
        <authorList>
            <consortium name="EnsemblPlants"/>
        </authorList>
    </citation>
    <scope>IDENTIFICATION</scope>
</reference>
<feature type="transmembrane region" description="Helical" evidence="1">
    <location>
        <begin position="127"/>
        <end position="149"/>
    </location>
</feature>
<dbReference type="Gramene" id="Bo8g049690.1">
    <property type="protein sequence ID" value="Bo8g049690.1"/>
    <property type="gene ID" value="Bo8g049690"/>
</dbReference>
<dbReference type="PANTHER" id="PTHR45654:SF44">
    <property type="entry name" value="HOMEOBOX-LEUCINE ZIPPER PROTEIN HDG4"/>
    <property type="match status" value="1"/>
</dbReference>
<sequence>MEEEGSRTGLESASSSVTLIIITHTHLVSLLYIVTEEGSRFYLTLGYTLFFSSCGSSHAHVVGAHMHMFFNPLATSVCFDLDYISLILTESWGYPRLRLGVLMLIAFLKGVSAGSIMELVFDWDIKFYITLLLGGSLLFSCLSATTGAAKWRDVNYLMSILLYVISIPIWLEYSLWIPREEYLLRVINGGIDLDPVNHTLSFYSYVLIQFQMLMIRMRTKEEQGRNNSLLATNKYHVDGLRRKKKKKQFRYFNAFKAGESGLVSCHHVKSTHVPLSESETKTPHDIASANITDLGGTNLFHNDTVCRSKEEELMKLSQSMARTFCLTISTSYGQALSESPKETVRITTRKVCGGVVLCGVFTTLLPYSHHQVFDLLRNDHHRSQWRCCLMRIRFKKLLILQMDNILETAFLFFTSMLGPSSSSNNVEWMLQEICTDNSGTLVVYSTADANAVHLAMNGQDSSTISLLPLGFSVVHVNQPHVFEGISVNLASCLLTVAVQVLVSDFTTASLNVSTTAINNRICSTVYRHYKKTSRILREKIVGISSEYRYSDEIPTKHVVGNNSSEFLFSSEIPRNFPTEFRGNQFPRKFRGSLVCRKSPRNIPR</sequence>
<protein>
    <recommendedName>
        <fullName evidence="2">HD-Zip IV C-terminal domain-containing protein</fullName>
    </recommendedName>
</protein>
<evidence type="ECO:0000313" key="3">
    <source>
        <dbReference type="EnsemblPlants" id="Bo8g049690.1"/>
    </source>
</evidence>
<feature type="transmembrane region" description="Helical" evidence="1">
    <location>
        <begin position="101"/>
        <end position="121"/>
    </location>
</feature>
<feature type="transmembrane region" description="Helical" evidence="1">
    <location>
        <begin position="156"/>
        <end position="176"/>
    </location>
</feature>
<dbReference type="EnsemblPlants" id="Bo8g049690.1">
    <property type="protein sequence ID" value="Bo8g049690.1"/>
    <property type="gene ID" value="Bo8g049690"/>
</dbReference>
<evidence type="ECO:0000313" key="4">
    <source>
        <dbReference type="Proteomes" id="UP000032141"/>
    </source>
</evidence>
<proteinExistence type="predicted"/>
<keyword evidence="1" id="KW-0472">Membrane</keyword>
<dbReference type="eggNOG" id="ENOG502QU3P">
    <property type="taxonomic scope" value="Eukaryota"/>
</dbReference>
<reference evidence="3 4" key="1">
    <citation type="journal article" date="2014" name="Genome Biol.">
        <title>Transcriptome and methylome profiling reveals relics of genome dominance in the mesopolyploid Brassica oleracea.</title>
        <authorList>
            <person name="Parkin I.A."/>
            <person name="Koh C."/>
            <person name="Tang H."/>
            <person name="Robinson S.J."/>
            <person name="Kagale S."/>
            <person name="Clarke W.E."/>
            <person name="Town C.D."/>
            <person name="Nixon J."/>
            <person name="Krishnakumar V."/>
            <person name="Bidwell S.L."/>
            <person name="Denoeud F."/>
            <person name="Belcram H."/>
            <person name="Links M.G."/>
            <person name="Just J."/>
            <person name="Clarke C."/>
            <person name="Bender T."/>
            <person name="Huebert T."/>
            <person name="Mason A.S."/>
            <person name="Pires J.C."/>
            <person name="Barker G."/>
            <person name="Moore J."/>
            <person name="Walley P.G."/>
            <person name="Manoli S."/>
            <person name="Batley J."/>
            <person name="Edwards D."/>
            <person name="Nelson M.N."/>
            <person name="Wang X."/>
            <person name="Paterson A.H."/>
            <person name="King G."/>
            <person name="Bancroft I."/>
            <person name="Chalhoub B."/>
            <person name="Sharpe A.G."/>
        </authorList>
    </citation>
    <scope>NUCLEOTIDE SEQUENCE</scope>
    <source>
        <strain evidence="3 4">cv. TO1000</strain>
    </source>
</reference>
<feature type="transmembrane region" description="Helical" evidence="1">
    <location>
        <begin position="41"/>
        <end position="63"/>
    </location>
</feature>